<evidence type="ECO:0000313" key="12">
    <source>
        <dbReference type="Proteomes" id="UP000198304"/>
    </source>
</evidence>
<dbReference type="AlphaFoldDB" id="A0A239DSQ5"/>
<evidence type="ECO:0000256" key="6">
    <source>
        <dbReference type="ARBA" id="ARBA00022967"/>
    </source>
</evidence>
<keyword evidence="5 10" id="KW-0812">Transmembrane</keyword>
<evidence type="ECO:0000256" key="10">
    <source>
        <dbReference type="HAMAP-Rule" id="MF_00462"/>
    </source>
</evidence>
<accession>A0A239DSQ5</accession>
<evidence type="ECO:0000313" key="11">
    <source>
        <dbReference type="EMBL" id="SNS35530.1"/>
    </source>
</evidence>
<keyword evidence="2 10" id="KW-0597">Phosphoprotein</keyword>
<comment type="subunit">
    <text evidence="10">The complex is composed of six subunits: RnfA, RnfB, RnfC, RnfD, RnfE and RnfG.</text>
</comment>
<feature type="transmembrane region" description="Helical" evidence="10">
    <location>
        <begin position="46"/>
        <end position="63"/>
    </location>
</feature>
<evidence type="ECO:0000256" key="9">
    <source>
        <dbReference type="ARBA" id="ARBA00023136"/>
    </source>
</evidence>
<sequence>MDEKLIVSSSPHILDDDTVKRIMLDVVIALLPATIASVYYFRTNAAIIILLAVLTAVVTEAGVQKWMGRPVTINDFSAVVTGLLLALNIPASAAWWMPVVGSFFAIAIVKQVFGGVGHNFMNPALAGRIFLTLSWTDRMTDWITPGVDAVTTATPLAVMKTAGGTVPTNLPPLVNTIIGNIGGSMGETSAILLILGGVYLIYKGVISWKIPGIYIGTVALLTLIYGGFDFTYMLYHVFSGGLMIGAIYMATDYASSPVTPKGRMYFAFGCGLLTSIIRLFGSYPEGVAFSILLMNVASPLIDRFTSPRVFGEVK</sequence>
<dbReference type="OrthoDB" id="9776359at2"/>
<keyword evidence="9 10" id="KW-0472">Membrane</keyword>
<gene>
    <name evidence="10" type="primary">rnfD</name>
    <name evidence="11" type="ORF">SAMN05446037_1008125</name>
</gene>
<keyword evidence="4 10" id="KW-0288">FMN</keyword>
<evidence type="ECO:0000256" key="8">
    <source>
        <dbReference type="ARBA" id="ARBA00022989"/>
    </source>
</evidence>
<comment type="cofactor">
    <cofactor evidence="10">
        <name>FMN</name>
        <dbReference type="ChEBI" id="CHEBI:58210"/>
    </cofactor>
</comment>
<dbReference type="InterPro" id="IPR011303">
    <property type="entry name" value="RnfD_bac"/>
</dbReference>
<keyword evidence="8 10" id="KW-1133">Transmembrane helix</keyword>
<keyword evidence="12" id="KW-1185">Reference proteome</keyword>
<keyword evidence="7 10" id="KW-0249">Electron transport</keyword>
<protein>
    <recommendedName>
        <fullName evidence="10">Ion-translocating oxidoreductase complex subunit D</fullName>
        <ecNumber evidence="10">7.-.-.-</ecNumber>
    </recommendedName>
    <alternativeName>
        <fullName evidence="10">Rnf electron transport complex subunit D</fullName>
    </alternativeName>
</protein>
<keyword evidence="3 10" id="KW-0285">Flavoprotein</keyword>
<evidence type="ECO:0000256" key="4">
    <source>
        <dbReference type="ARBA" id="ARBA00022643"/>
    </source>
</evidence>
<feature type="transmembrane region" description="Helical" evidence="10">
    <location>
        <begin position="232"/>
        <end position="251"/>
    </location>
</feature>
<feature type="transmembrane region" description="Helical" evidence="10">
    <location>
        <begin position="75"/>
        <end position="97"/>
    </location>
</feature>
<dbReference type="NCBIfam" id="TIGR01946">
    <property type="entry name" value="rnfD"/>
    <property type="match status" value="1"/>
</dbReference>
<evidence type="ECO:0000256" key="7">
    <source>
        <dbReference type="ARBA" id="ARBA00022982"/>
    </source>
</evidence>
<comment type="subcellular location">
    <subcellularLocation>
        <location evidence="10">Cell membrane</location>
        <topology evidence="10">Multi-pass membrane protein</topology>
    </subcellularLocation>
</comment>
<dbReference type="Proteomes" id="UP000198304">
    <property type="component" value="Unassembled WGS sequence"/>
</dbReference>
<organism evidence="11 12">
    <name type="scientific">Anaerovirgula multivorans</name>
    <dbReference type="NCBI Taxonomy" id="312168"/>
    <lineage>
        <taxon>Bacteria</taxon>
        <taxon>Bacillati</taxon>
        <taxon>Bacillota</taxon>
        <taxon>Clostridia</taxon>
        <taxon>Peptostreptococcales</taxon>
        <taxon>Natronincolaceae</taxon>
        <taxon>Anaerovirgula</taxon>
    </lineage>
</organism>
<dbReference type="PANTHER" id="PTHR30578:SF0">
    <property type="entry name" value="ION-TRANSLOCATING OXIDOREDUCTASE COMPLEX SUBUNIT D"/>
    <property type="match status" value="1"/>
</dbReference>
<evidence type="ECO:0000256" key="1">
    <source>
        <dbReference type="ARBA" id="ARBA00022448"/>
    </source>
</evidence>
<dbReference type="HAMAP" id="MF_00462">
    <property type="entry name" value="RsxD_RnfD"/>
    <property type="match status" value="1"/>
</dbReference>
<dbReference type="EC" id="7.-.-.-" evidence="10"/>
<dbReference type="InterPro" id="IPR004338">
    <property type="entry name" value="NqrB/RnfD"/>
</dbReference>
<feature type="transmembrane region" description="Helical" evidence="10">
    <location>
        <begin position="263"/>
        <end position="281"/>
    </location>
</feature>
<comment type="similarity">
    <text evidence="10">Belongs to the NqrB/RnfD family.</text>
</comment>
<evidence type="ECO:0000256" key="2">
    <source>
        <dbReference type="ARBA" id="ARBA00022553"/>
    </source>
</evidence>
<dbReference type="Pfam" id="PF03116">
    <property type="entry name" value="NQR2_RnfD_RnfE"/>
    <property type="match status" value="1"/>
</dbReference>
<keyword evidence="1 10" id="KW-0813">Transport</keyword>
<evidence type="ECO:0000256" key="5">
    <source>
        <dbReference type="ARBA" id="ARBA00022692"/>
    </source>
</evidence>
<evidence type="ECO:0000256" key="3">
    <source>
        <dbReference type="ARBA" id="ARBA00022630"/>
    </source>
</evidence>
<dbReference type="GO" id="GO:0005886">
    <property type="term" value="C:plasma membrane"/>
    <property type="evidence" value="ECO:0007669"/>
    <property type="project" value="UniProtKB-SubCell"/>
</dbReference>
<feature type="transmembrane region" description="Helical" evidence="10">
    <location>
        <begin position="177"/>
        <end position="201"/>
    </location>
</feature>
<dbReference type="RefSeq" id="WP_089282800.1">
    <property type="nucleotide sequence ID" value="NZ_FZOJ01000008.1"/>
</dbReference>
<feature type="transmembrane region" description="Helical" evidence="10">
    <location>
        <begin position="208"/>
        <end position="226"/>
    </location>
</feature>
<keyword evidence="10" id="KW-1003">Cell membrane</keyword>
<feature type="modified residue" description="FMN phosphoryl threonine" evidence="10">
    <location>
        <position position="154"/>
    </location>
</feature>
<feature type="transmembrane region" description="Helical" evidence="10">
    <location>
        <begin position="21"/>
        <end position="40"/>
    </location>
</feature>
<proteinExistence type="inferred from homology"/>
<comment type="function">
    <text evidence="10">Part of a membrane-bound complex that couples electron transfer with translocation of ions across the membrane.</text>
</comment>
<dbReference type="GO" id="GO:0022900">
    <property type="term" value="P:electron transport chain"/>
    <property type="evidence" value="ECO:0007669"/>
    <property type="project" value="UniProtKB-UniRule"/>
</dbReference>
<dbReference type="PANTHER" id="PTHR30578">
    <property type="entry name" value="ELECTRON TRANSPORT COMPLEX PROTEIN RNFD"/>
    <property type="match status" value="1"/>
</dbReference>
<dbReference type="GO" id="GO:0055085">
    <property type="term" value="P:transmembrane transport"/>
    <property type="evidence" value="ECO:0007669"/>
    <property type="project" value="InterPro"/>
</dbReference>
<reference evidence="11 12" key="1">
    <citation type="submission" date="2017-06" db="EMBL/GenBank/DDBJ databases">
        <authorList>
            <person name="Kim H.J."/>
            <person name="Triplett B.A."/>
        </authorList>
    </citation>
    <scope>NUCLEOTIDE SEQUENCE [LARGE SCALE GENOMIC DNA]</scope>
    <source>
        <strain evidence="11 12">SCA</strain>
    </source>
</reference>
<name>A0A239DSQ5_9FIRM</name>
<dbReference type="EMBL" id="FZOJ01000008">
    <property type="protein sequence ID" value="SNS35530.1"/>
    <property type="molecule type" value="Genomic_DNA"/>
</dbReference>
<keyword evidence="6 10" id="KW-1278">Translocase</keyword>